<protein>
    <submittedName>
        <fullName evidence="1">Uncharacterized protein</fullName>
    </submittedName>
</protein>
<dbReference type="EMBL" id="CM055099">
    <property type="protein sequence ID" value="KAJ7546632.1"/>
    <property type="molecule type" value="Genomic_DNA"/>
</dbReference>
<keyword evidence="2" id="KW-1185">Reference proteome</keyword>
<evidence type="ECO:0000313" key="1">
    <source>
        <dbReference type="EMBL" id="KAJ7546632.1"/>
    </source>
</evidence>
<organism evidence="1 2">
    <name type="scientific">Diphasiastrum complanatum</name>
    <name type="common">Issler's clubmoss</name>
    <name type="synonym">Lycopodium complanatum</name>
    <dbReference type="NCBI Taxonomy" id="34168"/>
    <lineage>
        <taxon>Eukaryota</taxon>
        <taxon>Viridiplantae</taxon>
        <taxon>Streptophyta</taxon>
        <taxon>Embryophyta</taxon>
        <taxon>Tracheophyta</taxon>
        <taxon>Lycopodiopsida</taxon>
        <taxon>Lycopodiales</taxon>
        <taxon>Lycopodiaceae</taxon>
        <taxon>Lycopodioideae</taxon>
        <taxon>Diphasiastrum</taxon>
    </lineage>
</organism>
<name>A0ACC2CY91_DIPCM</name>
<accession>A0ACC2CY91</accession>
<sequence length="258" mass="28316">MGDDGELDFSDYGVFPGCDLHTSASMEAFLDDLLKGTHTCTHTHTCNPPGPDNTHTHTCFHTHTQLFASGDDGDDDDEKLALPDKSDSDQRSISSSKRKRPVGNREAVRKYREKKKAHTAFLEEQVNHLKILNQQLLRRLQGQAAVEAEVARLRSILSEFRGRIDAELGLFPFSKPCAASRVDKSSDCTLQTVPGGHFLSSVTVPCDEDVPCLHGPLAEPRSMHHLPDISKRWNGSCDLVSDACQGLGLEGDVGPETQ</sequence>
<comment type="caution">
    <text evidence="1">The sequence shown here is derived from an EMBL/GenBank/DDBJ whole genome shotgun (WGS) entry which is preliminary data.</text>
</comment>
<proteinExistence type="predicted"/>
<dbReference type="Proteomes" id="UP001162992">
    <property type="component" value="Chromosome 8"/>
</dbReference>
<evidence type="ECO:0000313" key="2">
    <source>
        <dbReference type="Proteomes" id="UP001162992"/>
    </source>
</evidence>
<reference evidence="2" key="1">
    <citation type="journal article" date="2024" name="Proc. Natl. Acad. Sci. U.S.A.">
        <title>Extraordinary preservation of gene collinearity over three hundred million years revealed in homosporous lycophytes.</title>
        <authorList>
            <person name="Li C."/>
            <person name="Wickell D."/>
            <person name="Kuo L.Y."/>
            <person name="Chen X."/>
            <person name="Nie B."/>
            <person name="Liao X."/>
            <person name="Peng D."/>
            <person name="Ji J."/>
            <person name="Jenkins J."/>
            <person name="Williams M."/>
            <person name="Shu S."/>
            <person name="Plott C."/>
            <person name="Barry K."/>
            <person name="Rajasekar S."/>
            <person name="Grimwood J."/>
            <person name="Han X."/>
            <person name="Sun S."/>
            <person name="Hou Z."/>
            <person name="He W."/>
            <person name="Dai G."/>
            <person name="Sun C."/>
            <person name="Schmutz J."/>
            <person name="Leebens-Mack J.H."/>
            <person name="Li F.W."/>
            <person name="Wang L."/>
        </authorList>
    </citation>
    <scope>NUCLEOTIDE SEQUENCE [LARGE SCALE GENOMIC DNA]</scope>
    <source>
        <strain evidence="2">cv. PW_Plant_1</strain>
    </source>
</reference>
<gene>
    <name evidence="1" type="ORF">O6H91_08G047800</name>
</gene>